<dbReference type="AlphaFoldDB" id="A0A8X6T3K9"/>
<evidence type="ECO:0008006" key="4">
    <source>
        <dbReference type="Google" id="ProtNLM"/>
    </source>
</evidence>
<evidence type="ECO:0000313" key="3">
    <source>
        <dbReference type="Proteomes" id="UP000887159"/>
    </source>
</evidence>
<evidence type="ECO:0000313" key="2">
    <source>
        <dbReference type="EMBL" id="GFY20637.1"/>
    </source>
</evidence>
<dbReference type="Proteomes" id="UP000887159">
    <property type="component" value="Unassembled WGS sequence"/>
</dbReference>
<dbReference type="PANTHER" id="PTHR45913:SF19">
    <property type="entry name" value="LOW QUALITY PROTEIN: ZINC FINGER BED DOMAIN-CONTAINING PROTEIN 5-LIKE"/>
    <property type="match status" value="1"/>
</dbReference>
<feature type="region of interest" description="Disordered" evidence="1">
    <location>
        <begin position="1"/>
        <end position="34"/>
    </location>
</feature>
<keyword evidence="3" id="KW-1185">Reference proteome</keyword>
<feature type="compositionally biased region" description="Polar residues" evidence="1">
    <location>
        <begin position="8"/>
        <end position="17"/>
    </location>
</feature>
<proteinExistence type="predicted"/>
<sequence>MDKCVTRTPGTSSANKRTNTDEESQNSELNAPSKKIRKYNKEFIKNGFTFCVVDNERQICVICNEKLANESMKPANLKRHLDTKHKELQNKYADFFQR</sequence>
<dbReference type="EMBL" id="BMAU01021356">
    <property type="protein sequence ID" value="GFY20637.1"/>
    <property type="molecule type" value="Genomic_DNA"/>
</dbReference>
<dbReference type="PANTHER" id="PTHR45913">
    <property type="entry name" value="EPM2A-INTERACTING PROTEIN 1"/>
    <property type="match status" value="1"/>
</dbReference>
<reference evidence="2" key="1">
    <citation type="submission" date="2020-08" db="EMBL/GenBank/DDBJ databases">
        <title>Multicomponent nature underlies the extraordinary mechanical properties of spider dragline silk.</title>
        <authorList>
            <person name="Kono N."/>
            <person name="Nakamura H."/>
            <person name="Mori M."/>
            <person name="Yoshida Y."/>
            <person name="Ohtoshi R."/>
            <person name="Malay A.D."/>
            <person name="Moran D.A.P."/>
            <person name="Tomita M."/>
            <person name="Numata K."/>
            <person name="Arakawa K."/>
        </authorList>
    </citation>
    <scope>NUCLEOTIDE SEQUENCE</scope>
</reference>
<organism evidence="2 3">
    <name type="scientific">Trichonephila clavipes</name>
    <name type="common">Golden silk orbweaver</name>
    <name type="synonym">Nephila clavipes</name>
    <dbReference type="NCBI Taxonomy" id="2585209"/>
    <lineage>
        <taxon>Eukaryota</taxon>
        <taxon>Metazoa</taxon>
        <taxon>Ecdysozoa</taxon>
        <taxon>Arthropoda</taxon>
        <taxon>Chelicerata</taxon>
        <taxon>Arachnida</taxon>
        <taxon>Araneae</taxon>
        <taxon>Araneomorphae</taxon>
        <taxon>Entelegynae</taxon>
        <taxon>Araneoidea</taxon>
        <taxon>Nephilidae</taxon>
        <taxon>Trichonephila</taxon>
    </lineage>
</organism>
<comment type="caution">
    <text evidence="2">The sequence shown here is derived from an EMBL/GenBank/DDBJ whole genome shotgun (WGS) entry which is preliminary data.</text>
</comment>
<evidence type="ECO:0000256" key="1">
    <source>
        <dbReference type="SAM" id="MobiDB-lite"/>
    </source>
</evidence>
<gene>
    <name evidence="2" type="ORF">TNCV_1118711</name>
</gene>
<name>A0A8X6T3K9_TRICX</name>
<protein>
    <recommendedName>
        <fullName evidence="4">BED-type domain-containing protein</fullName>
    </recommendedName>
</protein>
<accession>A0A8X6T3K9</accession>